<organism evidence="3 5">
    <name type="scientific">Methylacidiphilum kamchatkense Kam1</name>
    <dbReference type="NCBI Taxonomy" id="1202785"/>
    <lineage>
        <taxon>Bacteria</taxon>
        <taxon>Pseudomonadati</taxon>
        <taxon>Verrucomicrobiota</taxon>
        <taxon>Methylacidiphilae</taxon>
        <taxon>Methylacidiphilales</taxon>
        <taxon>Methylacidiphilaceae</taxon>
        <taxon>Methylacidiphilum (ex Ratnadevi et al. 2023)</taxon>
    </lineage>
</organism>
<dbReference type="EMBL" id="CP037899">
    <property type="protein sequence ID" value="QDQ43368.1"/>
    <property type="molecule type" value="Genomic_DNA"/>
</dbReference>
<dbReference type="OrthoDB" id="513439at2"/>
<proteinExistence type="predicted"/>
<keyword evidence="1" id="KW-1133">Transmembrane helix</keyword>
<evidence type="ECO:0000256" key="1">
    <source>
        <dbReference type="SAM" id="Phobius"/>
    </source>
</evidence>
<name>A0A0C1URT5_9BACT</name>
<evidence type="ECO:0000313" key="2">
    <source>
        <dbReference type="EMBL" id="KIE58543.1"/>
    </source>
</evidence>
<dbReference type="KEGG" id="mkc:kam1_2160"/>
<keyword evidence="4" id="KW-1185">Reference proteome</keyword>
<evidence type="ECO:0000313" key="4">
    <source>
        <dbReference type="Proteomes" id="UP000031594"/>
    </source>
</evidence>
<dbReference type="Proteomes" id="UP000315925">
    <property type="component" value="Chromosome"/>
</dbReference>
<accession>A0A0C1URT5</accession>
<dbReference type="RefSeq" id="WP_039721501.1">
    <property type="nucleotide sequence ID" value="NZ_CP037899.1"/>
</dbReference>
<reference evidence="2 4" key="1">
    <citation type="submission" date="2014-08" db="EMBL/GenBank/DDBJ databases">
        <title>Methylacidiphilum kamchatkense strain Kam1 draft genome sequence.</title>
        <authorList>
            <person name="Birkeland N.-K."/>
            <person name="Erikstad H.A."/>
        </authorList>
    </citation>
    <scope>NUCLEOTIDE SEQUENCE [LARGE SCALE GENOMIC DNA]</scope>
    <source>
        <strain evidence="2 4">Kam1</strain>
    </source>
</reference>
<reference evidence="5" key="3">
    <citation type="submission" date="2019-03" db="EMBL/GenBank/DDBJ databases">
        <title>Complete genome of Methylacidiphilum kamchatkense Kam1.</title>
        <authorList>
            <person name="Kruse T."/>
            <person name="Murarilal Ratnadevi C."/>
            <person name="Erikstad H.-A."/>
            <person name="Birkeland N.-K."/>
        </authorList>
    </citation>
    <scope>NUCLEOTIDE SEQUENCE [LARGE SCALE GENOMIC DNA]</scope>
    <source>
        <strain evidence="5">kam1</strain>
    </source>
</reference>
<evidence type="ECO:0000313" key="5">
    <source>
        <dbReference type="Proteomes" id="UP000315925"/>
    </source>
</evidence>
<gene>
    <name evidence="2" type="ORF">A946_06565</name>
    <name evidence="3" type="ORF">kam1_2160</name>
</gene>
<protein>
    <recommendedName>
        <fullName evidence="6">Glycosyl transferase family 1</fullName>
    </recommendedName>
</protein>
<evidence type="ECO:0000313" key="3">
    <source>
        <dbReference type="EMBL" id="QDQ43368.1"/>
    </source>
</evidence>
<sequence>MAKKVVIGCRIAGYPISAIGINLLFIQWAYAFRNLGWDVWLLEEITQESLPKIKNYHPKQALELGLNHWKLLTSYFDFVEQSTIFINGEADNLDAFLHFARESSFLLNISGLIRNKNLLSAFKKRVYLDLDPTFTQIWAKGYGCDMNLEAHDIFFTVGLSLQEDGKSIPFTGINWIPTFPPVCLELWPKRFGGTKWSTITHWCGYPEVNWEGKVYGNKANEFEKVIELPLFFDGKVLFQIASDLQEDHEIRNRFLSKDWEMISVSAIASDFESYRNFIGVSRGEFSVVKNGYWLSDCGWFSDRTVCYLAMGKPAVIQDTGWSRIIPTGAGLFSFTTMSEAIEAIKRIEKNYAYHSMKARELAESLFDSVKVAQNMVEQIESLEKKRLPL</sequence>
<dbReference type="EMBL" id="JQNX01000004">
    <property type="protein sequence ID" value="KIE58543.1"/>
    <property type="molecule type" value="Genomic_DNA"/>
</dbReference>
<keyword evidence="1" id="KW-0472">Membrane</keyword>
<keyword evidence="1" id="KW-0812">Transmembrane</keyword>
<evidence type="ECO:0008006" key="6">
    <source>
        <dbReference type="Google" id="ProtNLM"/>
    </source>
</evidence>
<feature type="transmembrane region" description="Helical" evidence="1">
    <location>
        <begin position="12"/>
        <end position="30"/>
    </location>
</feature>
<reference evidence="3" key="2">
    <citation type="journal article" date="2019" name="BMC Genomics">
        <title>Complete genome sequence analysis of the thermoacidophilic verrucomicrobial methanotroph 'Candidatus Methylacidiphilum kamchatkense' strain Kam1 and comparison with its closest relatives.</title>
        <authorList>
            <person name="Kruse T."/>
            <person name="Ratnadevi C.M."/>
            <person name="Erikstad H.A."/>
            <person name="Birkeland N.K."/>
        </authorList>
    </citation>
    <scope>NUCLEOTIDE SEQUENCE</scope>
    <source>
        <strain evidence="3">Kam1</strain>
    </source>
</reference>
<dbReference type="AlphaFoldDB" id="A0A0C1URT5"/>
<dbReference type="Proteomes" id="UP000031594">
    <property type="component" value="Unassembled WGS sequence"/>
</dbReference>
<dbReference type="STRING" id="1202785.A946_06565"/>